<dbReference type="AlphaFoldDB" id="A0A0F9IMZ6"/>
<accession>A0A0F9IMZ6</accession>
<organism evidence="1">
    <name type="scientific">marine sediment metagenome</name>
    <dbReference type="NCBI Taxonomy" id="412755"/>
    <lineage>
        <taxon>unclassified sequences</taxon>
        <taxon>metagenomes</taxon>
        <taxon>ecological metagenomes</taxon>
    </lineage>
</organism>
<name>A0A0F9IMZ6_9ZZZZ</name>
<comment type="caution">
    <text evidence="1">The sequence shown here is derived from an EMBL/GenBank/DDBJ whole genome shotgun (WGS) entry which is preliminary data.</text>
</comment>
<dbReference type="EMBL" id="LAZR01012027">
    <property type="protein sequence ID" value="KKM46753.1"/>
    <property type="molecule type" value="Genomic_DNA"/>
</dbReference>
<reference evidence="1" key="1">
    <citation type="journal article" date="2015" name="Nature">
        <title>Complex archaea that bridge the gap between prokaryotes and eukaryotes.</title>
        <authorList>
            <person name="Spang A."/>
            <person name="Saw J.H."/>
            <person name="Jorgensen S.L."/>
            <person name="Zaremba-Niedzwiedzka K."/>
            <person name="Martijn J."/>
            <person name="Lind A.E."/>
            <person name="van Eijk R."/>
            <person name="Schleper C."/>
            <person name="Guy L."/>
            <person name="Ettema T.J."/>
        </authorList>
    </citation>
    <scope>NUCLEOTIDE SEQUENCE</scope>
</reference>
<evidence type="ECO:0000313" key="1">
    <source>
        <dbReference type="EMBL" id="KKM46753.1"/>
    </source>
</evidence>
<proteinExistence type="predicted"/>
<gene>
    <name evidence="1" type="ORF">LCGC14_1559320</name>
</gene>
<sequence length="43" mass="4686">GVLTVTAGDLIRIAFDRDSSNGNDTNTDAMYLFGIRLSYTAFL</sequence>
<protein>
    <submittedName>
        <fullName evidence="1">Uncharacterized protein</fullName>
    </submittedName>
</protein>
<feature type="non-terminal residue" evidence="1">
    <location>
        <position position="1"/>
    </location>
</feature>